<dbReference type="Proteomes" id="UP001153954">
    <property type="component" value="Unassembled WGS sequence"/>
</dbReference>
<accession>A0AAU9U8X0</accession>
<organism evidence="1 2">
    <name type="scientific">Euphydryas editha</name>
    <name type="common">Edith's checkerspot</name>
    <dbReference type="NCBI Taxonomy" id="104508"/>
    <lineage>
        <taxon>Eukaryota</taxon>
        <taxon>Metazoa</taxon>
        <taxon>Ecdysozoa</taxon>
        <taxon>Arthropoda</taxon>
        <taxon>Hexapoda</taxon>
        <taxon>Insecta</taxon>
        <taxon>Pterygota</taxon>
        <taxon>Neoptera</taxon>
        <taxon>Endopterygota</taxon>
        <taxon>Lepidoptera</taxon>
        <taxon>Glossata</taxon>
        <taxon>Ditrysia</taxon>
        <taxon>Papilionoidea</taxon>
        <taxon>Nymphalidae</taxon>
        <taxon>Nymphalinae</taxon>
        <taxon>Euphydryas</taxon>
    </lineage>
</organism>
<evidence type="ECO:0000313" key="1">
    <source>
        <dbReference type="EMBL" id="CAH2095501.1"/>
    </source>
</evidence>
<comment type="caution">
    <text evidence="1">The sequence shown here is derived from an EMBL/GenBank/DDBJ whole genome shotgun (WGS) entry which is preliminary data.</text>
</comment>
<reference evidence="1" key="1">
    <citation type="submission" date="2022-03" db="EMBL/GenBank/DDBJ databases">
        <authorList>
            <person name="Tunstrom K."/>
        </authorList>
    </citation>
    <scope>NUCLEOTIDE SEQUENCE</scope>
</reference>
<keyword evidence="2" id="KW-1185">Reference proteome</keyword>
<protein>
    <recommendedName>
        <fullName evidence="3">Reverse transcriptase</fullName>
    </recommendedName>
</protein>
<name>A0AAU9U8X0_EUPED</name>
<gene>
    <name evidence="1" type="ORF">EEDITHA_LOCUS10943</name>
</gene>
<sequence>MVDRITEHILKGFAISKSYTTDSLFFDVAKAFDKVWHNGLVYKLYQDGLPDKLMCIIRVELTCRIALSDIVSKDTLVISTNPCQIFTEFRALPTLFSVYKNYIPIPAKREATKLTLFIDETAKFTTATSMETMTRRLQSATTAPGDLFRKCGIDFNADKTAAEHFFKHQNHVLWAQAQHRSNGKMRSNTWVLLSTVSSHFDHTLTAYAA</sequence>
<proteinExistence type="predicted"/>
<evidence type="ECO:0000313" key="2">
    <source>
        <dbReference type="Proteomes" id="UP001153954"/>
    </source>
</evidence>
<dbReference type="AlphaFoldDB" id="A0AAU9U8X0"/>
<dbReference type="EMBL" id="CAKOGL010000015">
    <property type="protein sequence ID" value="CAH2095501.1"/>
    <property type="molecule type" value="Genomic_DNA"/>
</dbReference>
<evidence type="ECO:0008006" key="3">
    <source>
        <dbReference type="Google" id="ProtNLM"/>
    </source>
</evidence>